<keyword evidence="2" id="KW-0808">Transferase</keyword>
<protein>
    <submittedName>
        <fullName evidence="2">Prenyltransferase</fullName>
    </submittedName>
</protein>
<dbReference type="PANTHER" id="PTHR31739">
    <property type="entry name" value="ENT-COPALYL DIPHOSPHATE SYNTHASE, CHLOROPLASTIC"/>
    <property type="match status" value="1"/>
</dbReference>
<evidence type="ECO:0000313" key="3">
    <source>
        <dbReference type="Proteomes" id="UP000247892"/>
    </source>
</evidence>
<dbReference type="Proteomes" id="UP000247892">
    <property type="component" value="Unassembled WGS sequence"/>
</dbReference>
<sequence>MSSRGSWLANANETVTALVADMAADPWGRFSPSVYETGRLVALTPSLPGHPERVRFLLREQHGDGRWGGPGDYDIVPTLSATHALLTEAHRPGAHPEVARAADRGVRALADRLRPNTVLPDTVAVELMVPGLVAEVNAHLTRRGDAPLPLPEGTRPQLLEQLRAAVAQGHALPEKLLHSLEIIGPVARGADSVELVRGAIVGCSPSATATWLGDEAAGAGAHPGVRYLRAVQDAGGGVPVAAPLALFERSWVLSTLVSAGLDVRVPRELVDDLHAAFSPEGAAGGAGLPPDVDDTATALYALALLGSPRSPECLWHYEADDHFRCFPEERTPSTSANAHALQAIGASLTPDLPGRERYVAAARTLTRWLSEQQNTDGSWHDKWHASPFYATACCATALAEYGGADGSKAVRRAVDWLLATQRKDGSWGRWRGTREETAYAVKTLLHQGVPTTEATARAAARGAAHLLTTDGDTAHLPLWHDKDLYTPLRIVEVEIIAALHLAHTVPAVAAQLAEDRVGV</sequence>
<accession>A0A318LR14</accession>
<proteinExistence type="predicted"/>
<dbReference type="OrthoDB" id="9758578at2"/>
<dbReference type="InterPro" id="IPR050148">
    <property type="entry name" value="Terpene_synthase-like"/>
</dbReference>
<dbReference type="Gene3D" id="1.50.10.20">
    <property type="match status" value="1"/>
</dbReference>
<dbReference type="InterPro" id="IPR008930">
    <property type="entry name" value="Terpenoid_cyclase/PrenylTrfase"/>
</dbReference>
<name>A0A318LR14_9PSEU</name>
<organism evidence="2 3">
    <name type="scientific">Prauserella flavalba</name>
    <dbReference type="NCBI Taxonomy" id="1477506"/>
    <lineage>
        <taxon>Bacteria</taxon>
        <taxon>Bacillati</taxon>
        <taxon>Actinomycetota</taxon>
        <taxon>Actinomycetes</taxon>
        <taxon>Pseudonocardiales</taxon>
        <taxon>Pseudonocardiaceae</taxon>
        <taxon>Prauserella</taxon>
    </lineage>
</organism>
<feature type="domain" description="Squalene cyclase C-terminal" evidence="1">
    <location>
        <begin position="360"/>
        <end position="458"/>
    </location>
</feature>
<reference evidence="2 3" key="1">
    <citation type="submission" date="2016-07" db="EMBL/GenBank/DDBJ databases">
        <title>Draft genome sequence of Prauserella sp. YIM 121212, isolated from alkaline soil.</title>
        <authorList>
            <person name="Ruckert C."/>
            <person name="Albersmeier A."/>
            <person name="Jiang C.-L."/>
            <person name="Jiang Y."/>
            <person name="Kalinowski J."/>
            <person name="Schneider O."/>
            <person name="Winkler A."/>
            <person name="Zotchev S.B."/>
        </authorList>
    </citation>
    <scope>NUCLEOTIDE SEQUENCE [LARGE SCALE GENOMIC DNA]</scope>
    <source>
        <strain evidence="2 3">YIM 121212</strain>
    </source>
</reference>
<dbReference type="SUPFAM" id="SSF48239">
    <property type="entry name" value="Terpenoid cyclases/Protein prenyltransferases"/>
    <property type="match status" value="1"/>
</dbReference>
<dbReference type="GO" id="GO:0000287">
    <property type="term" value="F:magnesium ion binding"/>
    <property type="evidence" value="ECO:0007669"/>
    <property type="project" value="TreeGrafter"/>
</dbReference>
<dbReference type="InterPro" id="IPR032696">
    <property type="entry name" value="SQ_cyclase_C"/>
</dbReference>
<dbReference type="PANTHER" id="PTHR31739:SF25">
    <property type="entry name" value="(E,E)-GERANYLLINALOOL SYNTHASE"/>
    <property type="match status" value="1"/>
</dbReference>
<dbReference type="Gene3D" id="1.50.10.160">
    <property type="match status" value="1"/>
</dbReference>
<dbReference type="AlphaFoldDB" id="A0A318LR14"/>
<dbReference type="GO" id="GO:0016102">
    <property type="term" value="P:diterpenoid biosynthetic process"/>
    <property type="evidence" value="ECO:0007669"/>
    <property type="project" value="TreeGrafter"/>
</dbReference>
<evidence type="ECO:0000313" key="2">
    <source>
        <dbReference type="EMBL" id="PXY24063.1"/>
    </source>
</evidence>
<dbReference type="GO" id="GO:0016740">
    <property type="term" value="F:transferase activity"/>
    <property type="evidence" value="ECO:0007669"/>
    <property type="project" value="UniProtKB-KW"/>
</dbReference>
<dbReference type="GO" id="GO:0010333">
    <property type="term" value="F:terpene synthase activity"/>
    <property type="evidence" value="ECO:0007669"/>
    <property type="project" value="InterPro"/>
</dbReference>
<dbReference type="RefSeq" id="WP_110341943.1">
    <property type="nucleotide sequence ID" value="NZ_MASU01000013.1"/>
</dbReference>
<dbReference type="EMBL" id="MASU01000013">
    <property type="protein sequence ID" value="PXY24063.1"/>
    <property type="molecule type" value="Genomic_DNA"/>
</dbReference>
<gene>
    <name evidence="2" type="ORF">BA062_27815</name>
</gene>
<evidence type="ECO:0000259" key="1">
    <source>
        <dbReference type="Pfam" id="PF13243"/>
    </source>
</evidence>
<keyword evidence="3" id="KW-1185">Reference proteome</keyword>
<comment type="caution">
    <text evidence="2">The sequence shown here is derived from an EMBL/GenBank/DDBJ whole genome shotgun (WGS) entry which is preliminary data.</text>
</comment>
<dbReference type="Pfam" id="PF13243">
    <property type="entry name" value="SQHop_cyclase_C"/>
    <property type="match status" value="1"/>
</dbReference>